<dbReference type="Proteomes" id="UP000663722">
    <property type="component" value="Chromosome"/>
</dbReference>
<name>A0A975BQT1_9BACT</name>
<evidence type="ECO:0000313" key="2">
    <source>
        <dbReference type="Proteomes" id="UP000663722"/>
    </source>
</evidence>
<gene>
    <name evidence="1" type="ORF">dnm_060300</name>
</gene>
<dbReference type="AlphaFoldDB" id="A0A975BQT1"/>
<proteinExistence type="predicted"/>
<sequence>MRKSRFEKPGFSGRCRFACGEKSRVSSPEEMPNGKEILV</sequence>
<organism evidence="1 2">
    <name type="scientific">Desulfonema magnum</name>
    <dbReference type="NCBI Taxonomy" id="45655"/>
    <lineage>
        <taxon>Bacteria</taxon>
        <taxon>Pseudomonadati</taxon>
        <taxon>Thermodesulfobacteriota</taxon>
        <taxon>Desulfobacteria</taxon>
        <taxon>Desulfobacterales</taxon>
        <taxon>Desulfococcaceae</taxon>
        <taxon>Desulfonema</taxon>
    </lineage>
</organism>
<dbReference type="KEGG" id="dmm:dnm_060300"/>
<reference evidence="1" key="1">
    <citation type="journal article" date="2021" name="Microb. Physiol.">
        <title>Proteogenomic Insights into the Physiology of Marine, Sulfate-Reducing, Filamentous Desulfonema limicola and Desulfonema magnum.</title>
        <authorList>
            <person name="Schnaars V."/>
            <person name="Wohlbrand L."/>
            <person name="Scheve S."/>
            <person name="Hinrichs C."/>
            <person name="Reinhardt R."/>
            <person name="Rabus R."/>
        </authorList>
    </citation>
    <scope>NUCLEOTIDE SEQUENCE</scope>
    <source>
        <strain evidence="1">4be13</strain>
    </source>
</reference>
<keyword evidence="2" id="KW-1185">Reference proteome</keyword>
<accession>A0A975BQT1</accession>
<evidence type="ECO:0000313" key="1">
    <source>
        <dbReference type="EMBL" id="QTA89971.1"/>
    </source>
</evidence>
<dbReference type="EMBL" id="CP061800">
    <property type="protein sequence ID" value="QTA89971.1"/>
    <property type="molecule type" value="Genomic_DNA"/>
</dbReference>
<protein>
    <submittedName>
        <fullName evidence="1">Uncharacterized protein</fullName>
    </submittedName>
</protein>